<evidence type="ECO:0000259" key="7">
    <source>
        <dbReference type="Pfam" id="PF25019"/>
    </source>
</evidence>
<dbReference type="PANTHER" id="PTHR47186:SF41">
    <property type="entry name" value="OS12G0131701 PROTEIN"/>
    <property type="match status" value="1"/>
</dbReference>
<sequence length="593" mass="66452">MAEVLATMVVGPLVSMVKAKASSYLLEQYQVMEGMEEQHEVLKRKLPAILDVIADAEEQAAKHREGAKAWLEALWKVAYQANDVFDEFAYEALRRKAMKEGHYQKLCMGVIKLFPSHNRVVFRHRMGSKLRMVLQAIEVLIAEMNAFRFEFRPRHPVPVNYLRENSSEINDPMDIARASRDEVRKKVVKALIDQGMKYMTALRHMYTHGCRKLNSMPADLRHLTSIQRLTCFVASAGSDCSKVGELGRLDDLGGHLELRQLENMKEADAKEAKLRNKKKPDRLTLRWTNSDKEVENSDGEVLESLEPHDGLKVLRIYSCSIDTCPAWMNKLQGIVELELSDCKTLKKLPAIFPLLEKLLIIGCKSLAALPKASITKETFGGIETEYRSAFPALKEMELEDVDMFQRWEAGEEGTLEEQVIFPRLEKLSISNCESLAALPKASVIKPPFGGVDTECRSAFPGLRELELIDLTTLERWEAGEGTPGEELITFPQLEKLTIRCCPELTTLPEAPKLSVLVGVSQQISSLQAASKYIASLSRLGLSASDEETESVAEQNSCVSQAHGKEEWDCKSPLTHMDLSGCDLLFSHSSALAL</sequence>
<proteinExistence type="inferred from homology"/>
<dbReference type="Gene3D" id="1.20.5.4130">
    <property type="match status" value="1"/>
</dbReference>
<protein>
    <recommendedName>
        <fullName evidence="10">Rx N-terminal domain-containing protein</fullName>
    </recommendedName>
</protein>
<keyword evidence="5" id="KW-0611">Plant defense</keyword>
<dbReference type="EMBL" id="OZ075121">
    <property type="protein sequence ID" value="CAL4902643.1"/>
    <property type="molecule type" value="Genomic_DNA"/>
</dbReference>
<keyword evidence="4" id="KW-0547">Nucleotide-binding</keyword>
<evidence type="ECO:0000256" key="3">
    <source>
        <dbReference type="ARBA" id="ARBA00022737"/>
    </source>
</evidence>
<evidence type="ECO:0000256" key="1">
    <source>
        <dbReference type="ARBA" id="ARBA00008894"/>
    </source>
</evidence>
<accession>A0ABC8W5D9</accession>
<organism evidence="8 9">
    <name type="scientific">Urochloa decumbens</name>
    <dbReference type="NCBI Taxonomy" id="240449"/>
    <lineage>
        <taxon>Eukaryota</taxon>
        <taxon>Viridiplantae</taxon>
        <taxon>Streptophyta</taxon>
        <taxon>Embryophyta</taxon>
        <taxon>Tracheophyta</taxon>
        <taxon>Spermatophyta</taxon>
        <taxon>Magnoliopsida</taxon>
        <taxon>Liliopsida</taxon>
        <taxon>Poales</taxon>
        <taxon>Poaceae</taxon>
        <taxon>PACMAD clade</taxon>
        <taxon>Panicoideae</taxon>
        <taxon>Panicodae</taxon>
        <taxon>Paniceae</taxon>
        <taxon>Melinidinae</taxon>
        <taxon>Urochloa</taxon>
    </lineage>
</organism>
<evidence type="ECO:0000256" key="5">
    <source>
        <dbReference type="ARBA" id="ARBA00022821"/>
    </source>
</evidence>
<gene>
    <name evidence="8" type="ORF">URODEC1_LOCUS10080</name>
</gene>
<dbReference type="SUPFAM" id="SSF52058">
    <property type="entry name" value="L domain-like"/>
    <property type="match status" value="1"/>
</dbReference>
<reference evidence="8" key="1">
    <citation type="submission" date="2024-10" db="EMBL/GenBank/DDBJ databases">
        <authorList>
            <person name="Ryan C."/>
        </authorList>
    </citation>
    <scope>NUCLEOTIDE SEQUENCE [LARGE SCALE GENOMIC DNA]</scope>
</reference>
<dbReference type="Pfam" id="PF18052">
    <property type="entry name" value="Rx_N"/>
    <property type="match status" value="1"/>
</dbReference>
<dbReference type="InterPro" id="IPR041118">
    <property type="entry name" value="Rx_N"/>
</dbReference>
<dbReference type="AlphaFoldDB" id="A0ABC8W5D9"/>
<feature type="domain" description="R13L1/DRL21-like LRR repeat region" evidence="7">
    <location>
        <begin position="244"/>
        <end position="361"/>
    </location>
</feature>
<feature type="domain" description="Disease resistance N-terminal" evidence="6">
    <location>
        <begin position="14"/>
        <end position="101"/>
    </location>
</feature>
<name>A0ABC8W5D9_9POAL</name>
<dbReference type="Gene3D" id="3.80.10.10">
    <property type="entry name" value="Ribonuclease Inhibitor"/>
    <property type="match status" value="2"/>
</dbReference>
<evidence type="ECO:0000259" key="6">
    <source>
        <dbReference type="Pfam" id="PF18052"/>
    </source>
</evidence>
<dbReference type="Proteomes" id="UP001497457">
    <property type="component" value="Chromosome 11b"/>
</dbReference>
<evidence type="ECO:0000313" key="8">
    <source>
        <dbReference type="EMBL" id="CAL4902643.1"/>
    </source>
</evidence>
<evidence type="ECO:0000256" key="4">
    <source>
        <dbReference type="ARBA" id="ARBA00022741"/>
    </source>
</evidence>
<evidence type="ECO:0008006" key="10">
    <source>
        <dbReference type="Google" id="ProtNLM"/>
    </source>
</evidence>
<evidence type="ECO:0000256" key="2">
    <source>
        <dbReference type="ARBA" id="ARBA00022614"/>
    </source>
</evidence>
<dbReference type="Pfam" id="PF25019">
    <property type="entry name" value="LRR_R13L1-DRL21"/>
    <property type="match status" value="1"/>
</dbReference>
<dbReference type="GO" id="GO:0000166">
    <property type="term" value="F:nucleotide binding"/>
    <property type="evidence" value="ECO:0007669"/>
    <property type="project" value="UniProtKB-KW"/>
</dbReference>
<keyword evidence="3" id="KW-0677">Repeat</keyword>
<keyword evidence="9" id="KW-1185">Reference proteome</keyword>
<dbReference type="PANTHER" id="PTHR47186">
    <property type="entry name" value="LEUCINE-RICH REPEAT-CONTAINING PROTEIN 57"/>
    <property type="match status" value="1"/>
</dbReference>
<evidence type="ECO:0000313" key="9">
    <source>
        <dbReference type="Proteomes" id="UP001497457"/>
    </source>
</evidence>
<comment type="similarity">
    <text evidence="1">Belongs to the disease resistance NB-LRR family.</text>
</comment>
<keyword evidence="2" id="KW-0433">Leucine-rich repeat</keyword>
<dbReference type="GO" id="GO:0006952">
    <property type="term" value="P:defense response"/>
    <property type="evidence" value="ECO:0007669"/>
    <property type="project" value="UniProtKB-KW"/>
</dbReference>
<dbReference type="InterPro" id="IPR032675">
    <property type="entry name" value="LRR_dom_sf"/>
</dbReference>
<dbReference type="InterPro" id="IPR056789">
    <property type="entry name" value="LRR_R13L1-DRL21"/>
</dbReference>